<dbReference type="PATRIC" id="fig|279058.18.peg.2668"/>
<dbReference type="RefSeq" id="WP_061535331.1">
    <property type="nucleotide sequence ID" value="NZ_CP013233.1"/>
</dbReference>
<dbReference type="Proteomes" id="UP000071778">
    <property type="component" value="Chromosome"/>
</dbReference>
<reference evidence="1 2" key="1">
    <citation type="submission" date="2015-11" db="EMBL/GenBank/DDBJ databases">
        <title>Exploring the genomic traits of fungus-feeding bacterial genus Collimonas.</title>
        <authorList>
            <person name="Song C."/>
            <person name="Schmidt R."/>
            <person name="de Jager V."/>
            <person name="Krzyzanowska D."/>
            <person name="Jongedijk E."/>
            <person name="Cankar K."/>
            <person name="Beekwilder J."/>
            <person name="van Veen A."/>
            <person name="de Boer W."/>
            <person name="van Veen J.A."/>
            <person name="Garbeva P."/>
        </authorList>
    </citation>
    <scope>NUCLEOTIDE SEQUENCE [LARGE SCALE GENOMIC DNA]</scope>
    <source>
        <strain evidence="1 2">Ter282</strain>
    </source>
</reference>
<gene>
    <name evidence="1" type="ORF">CAter282_2709</name>
</gene>
<protein>
    <submittedName>
        <fullName evidence="1">Uncharacterized protein</fullName>
    </submittedName>
</protein>
<keyword evidence="2" id="KW-1185">Reference proteome</keyword>
<name>A0A127QK30_9BURK</name>
<dbReference type="OrthoDB" id="8781131at2"/>
<dbReference type="EMBL" id="CP013235">
    <property type="protein sequence ID" value="AMP10439.1"/>
    <property type="molecule type" value="Genomic_DNA"/>
</dbReference>
<dbReference type="AlphaFoldDB" id="A0A127QK30"/>
<organism evidence="1 2">
    <name type="scientific">Collimonas arenae</name>
    <dbReference type="NCBI Taxonomy" id="279058"/>
    <lineage>
        <taxon>Bacteria</taxon>
        <taxon>Pseudomonadati</taxon>
        <taxon>Pseudomonadota</taxon>
        <taxon>Betaproteobacteria</taxon>
        <taxon>Burkholderiales</taxon>
        <taxon>Oxalobacteraceae</taxon>
        <taxon>Collimonas</taxon>
    </lineage>
</organism>
<proteinExistence type="predicted"/>
<evidence type="ECO:0000313" key="1">
    <source>
        <dbReference type="EMBL" id="AMP10439.1"/>
    </source>
</evidence>
<accession>A0A127QK30</accession>
<sequence>MHTETIGDYEIECSASQVPDSEDWIANLVIYGPSTNPMHRNDIFPLQRVAVDEVFPTEAAAEEEARSVAIALIEKQR</sequence>
<evidence type="ECO:0000313" key="2">
    <source>
        <dbReference type="Proteomes" id="UP000071778"/>
    </source>
</evidence>